<keyword evidence="6" id="KW-1185">Reference proteome</keyword>
<dbReference type="STRING" id="1443111.Z949_35"/>
<dbReference type="RefSeq" id="WP_015063260.1">
    <property type="nucleotide sequence ID" value="NC_019364.1"/>
</dbReference>
<proteinExistence type="inferred from homology"/>
<evidence type="ECO:0000313" key="6">
    <source>
        <dbReference type="Proteomes" id="UP000284407"/>
    </source>
</evidence>
<dbReference type="Gene3D" id="3.40.50.720">
    <property type="entry name" value="NAD(P)-binding Rossmann-like Domain"/>
    <property type="match status" value="1"/>
</dbReference>
<name>J7G520_9RHOB</name>
<dbReference type="EC" id="4.2.1.-" evidence="4"/>
<evidence type="ECO:0000313" key="5">
    <source>
        <dbReference type="EMBL" id="RKE92087.1"/>
    </source>
</evidence>
<reference evidence="4" key="1">
    <citation type="journal article" date="2012" name="Environ. Microbiol.">
        <title>Think pink: photosynthesis, plasmids and the Roseobacter clade.</title>
        <authorList>
            <person name="Petersen J."/>
            <person name="Brinkmann H."/>
            <person name="Bunk B."/>
            <person name="Michael V."/>
            <person name="Pauker O."/>
            <person name="Pradella S."/>
        </authorList>
    </citation>
    <scope>NUCLEOTIDE SEQUENCE</scope>
    <source>
        <strain evidence="4">DSM 11458</strain>
        <plasmid evidence="4">pSD118</plasmid>
    </source>
</reference>
<evidence type="ECO:0000259" key="3">
    <source>
        <dbReference type="Pfam" id="PF01370"/>
    </source>
</evidence>
<dbReference type="PANTHER" id="PTHR43000">
    <property type="entry name" value="DTDP-D-GLUCOSE 4,6-DEHYDRATASE-RELATED"/>
    <property type="match status" value="1"/>
</dbReference>
<dbReference type="GO" id="GO:0016829">
    <property type="term" value="F:lyase activity"/>
    <property type="evidence" value="ECO:0007669"/>
    <property type="project" value="UniProtKB-KW"/>
</dbReference>
<dbReference type="EMBL" id="JN172927">
    <property type="protein sequence ID" value="AFP55466.1"/>
    <property type="molecule type" value="Genomic_DNA"/>
</dbReference>
<dbReference type="InterPro" id="IPR001509">
    <property type="entry name" value="Epimerase_deHydtase"/>
</dbReference>
<evidence type="ECO:0000313" key="4">
    <source>
        <dbReference type="EMBL" id="AFP55466.1"/>
    </source>
</evidence>
<comment type="similarity">
    <text evidence="2">Belongs to the NAD(P)-dependent epimerase/dehydratase family.</text>
</comment>
<keyword evidence="4" id="KW-0614">Plasmid</keyword>
<organism evidence="4">
    <name type="scientific">Sulfitobacter guttiformis</name>
    <dbReference type="NCBI Taxonomy" id="74349"/>
    <lineage>
        <taxon>Bacteria</taxon>
        <taxon>Pseudomonadati</taxon>
        <taxon>Pseudomonadota</taxon>
        <taxon>Alphaproteobacteria</taxon>
        <taxon>Rhodobacterales</taxon>
        <taxon>Roseobacteraceae</taxon>
        <taxon>Sulfitobacter</taxon>
    </lineage>
</organism>
<evidence type="ECO:0000256" key="1">
    <source>
        <dbReference type="ARBA" id="ARBA00005125"/>
    </source>
</evidence>
<dbReference type="SUPFAM" id="SSF51735">
    <property type="entry name" value="NAD(P)-binding Rossmann-fold domains"/>
    <property type="match status" value="1"/>
</dbReference>
<dbReference type="OrthoDB" id="9779041at2"/>
<gene>
    <name evidence="5" type="ORF">C8N30_3844</name>
    <name evidence="4" type="ORF">pSD118_064</name>
</gene>
<dbReference type="EMBL" id="RAQK01000003">
    <property type="protein sequence ID" value="RKE92087.1"/>
    <property type="molecule type" value="Genomic_DNA"/>
</dbReference>
<evidence type="ECO:0000256" key="2">
    <source>
        <dbReference type="ARBA" id="ARBA00007637"/>
    </source>
</evidence>
<dbReference type="AlphaFoldDB" id="J7G520"/>
<sequence length="310" mass="33620">MTVVTALPSAVLLTGATGFLGRHLVEFFSSKGLRIGAIVRNDFNADDATLKNVEFIKFQSGPALTAELEKFKDATVIHCAAYTSRTGTLDDIAVETQSNLAFPVQVFEACRLAGIRDFINIGSFWEHDEAGKIAPPNSYAAMKLAFQTYLDFMAAKYGLNIATLKLSETYAEGDTRAKVIPLLCNAIENGTRLEMSEGRQQSSFCHISDVVAAFEATSVYLRELQPQGQHQVFHVNSGVNTSIRDLAALLAHTAAPARLEIAWGAIPARVGGLKAAWIDGPPPPGWSPKIGLADGLELVWKRKISDRRDA</sequence>
<comment type="pathway">
    <text evidence="1">Bacterial outer membrane biogenesis; LPS O-antigen biosynthesis.</text>
</comment>
<geneLocation type="plasmid" evidence="4">
    <name>pSD118</name>
</geneLocation>
<dbReference type="Proteomes" id="UP000284407">
    <property type="component" value="Unassembled WGS sequence"/>
</dbReference>
<protein>
    <submittedName>
        <fullName evidence="4">NAD-dependent epimerase/dehydratase</fullName>
        <ecNumber evidence="4">4.2.1.-</ecNumber>
    </submittedName>
    <submittedName>
        <fullName evidence="5">Nucleoside-diphosphate-sugar epimerase</fullName>
    </submittedName>
</protein>
<accession>J7G520</accession>
<dbReference type="InterPro" id="IPR036291">
    <property type="entry name" value="NAD(P)-bd_dom_sf"/>
</dbReference>
<dbReference type="Pfam" id="PF01370">
    <property type="entry name" value="Epimerase"/>
    <property type="match status" value="1"/>
</dbReference>
<feature type="domain" description="NAD-dependent epimerase/dehydratase" evidence="3">
    <location>
        <begin position="11"/>
        <end position="214"/>
    </location>
</feature>
<keyword evidence="4" id="KW-0456">Lyase</keyword>
<reference evidence="5 6" key="2">
    <citation type="submission" date="2018-09" db="EMBL/GenBank/DDBJ databases">
        <title>Genomic Encyclopedia of Archaeal and Bacterial Type Strains, Phase II (KMG-II): from individual species to whole genera.</title>
        <authorList>
            <person name="Goeker M."/>
        </authorList>
    </citation>
    <scope>NUCLEOTIDE SEQUENCE [LARGE SCALE GENOMIC DNA]</scope>
    <source>
        <strain evidence="5 6">DSM 11458</strain>
    </source>
</reference>